<keyword evidence="11" id="KW-1185">Reference proteome</keyword>
<comment type="caution">
    <text evidence="10">The sequence shown here is derived from an EMBL/GenBank/DDBJ whole genome shotgun (WGS) entry which is preliminary data.</text>
</comment>
<keyword evidence="2 7" id="KW-0812">Transmembrane</keyword>
<dbReference type="Pfam" id="PF00005">
    <property type="entry name" value="ABC_tran"/>
    <property type="match status" value="1"/>
</dbReference>
<feature type="domain" description="ABC transporter" evidence="8">
    <location>
        <begin position="333"/>
        <end position="560"/>
    </location>
</feature>
<dbReference type="NCBIfam" id="TIGR02868">
    <property type="entry name" value="CydC"/>
    <property type="match status" value="1"/>
</dbReference>
<dbReference type="CDD" id="cd18585">
    <property type="entry name" value="ABC_6TM_CydC"/>
    <property type="match status" value="1"/>
</dbReference>
<evidence type="ECO:0000256" key="3">
    <source>
        <dbReference type="ARBA" id="ARBA00022741"/>
    </source>
</evidence>
<dbReference type="Pfam" id="PF00664">
    <property type="entry name" value="ABC_membrane"/>
    <property type="match status" value="1"/>
</dbReference>
<evidence type="ECO:0000256" key="2">
    <source>
        <dbReference type="ARBA" id="ARBA00022692"/>
    </source>
</evidence>
<dbReference type="InterPro" id="IPR027417">
    <property type="entry name" value="P-loop_NTPase"/>
</dbReference>
<feature type="transmembrane region" description="Helical" evidence="7">
    <location>
        <begin position="133"/>
        <end position="154"/>
    </location>
</feature>
<evidence type="ECO:0000256" key="5">
    <source>
        <dbReference type="ARBA" id="ARBA00022989"/>
    </source>
</evidence>
<dbReference type="SUPFAM" id="SSF90123">
    <property type="entry name" value="ABC transporter transmembrane region"/>
    <property type="match status" value="1"/>
</dbReference>
<feature type="transmembrane region" description="Helical" evidence="7">
    <location>
        <begin position="20"/>
        <end position="41"/>
    </location>
</feature>
<sequence>MKELMGIFRLMLHQKRDIVFSIFFGVLAGVTAVGLFAASGFLISKAALLPPIQTLAVLIALQKLSSLTRAASRYAERYYSHRATFTILSDLRTTFYKRLEPLAPGIFAKYRSGDLLARIVGDVESLQNTFLRVVYPPIILVLVFLCTIFFVSFFSLSVALVLVIGLLLTGFIIPGWFAYREQRFARSVRARRGELSTEVTELFQGYRDLKIYQQLGNKEAELNAVAARYVAEEKRNGLHAVSNLAWNTLATLIISWIVLGLGAYLVADGQLEGVFLALLVMTSLTVFENAAPMAILPGFFEDSRHAARRLDDVVEATVEPNYRPFELTRAPEIRAEQVTFAFPDQERPVLRDVSVTFPAGSKTAVVGASGSGKSTLLQLLLRMYPADGIRIEGTPGQEIDPEAVWRQSNVVLQQNHFFYGTIRDNLQLASSEATDDQMIEALNQVGLSLLALDDRVLEKGENLSGGEKQRLAIARIFLRQAPLYLLDEPTSSVDALTEQTILQHLFACAADATLLLVSHRLAGLEEMDQIVVMEQGQVVEVGTYADLMARQGAFYALKQVEQSVFTPDQLVR</sequence>
<dbReference type="Proteomes" id="UP001243286">
    <property type="component" value="Unassembled WGS sequence"/>
</dbReference>
<keyword evidence="6 7" id="KW-0472">Membrane</keyword>
<evidence type="ECO:0000256" key="7">
    <source>
        <dbReference type="SAM" id="Phobius"/>
    </source>
</evidence>
<evidence type="ECO:0000259" key="8">
    <source>
        <dbReference type="PROSITE" id="PS50893"/>
    </source>
</evidence>
<proteinExistence type="predicted"/>
<dbReference type="Gene3D" id="3.40.50.300">
    <property type="entry name" value="P-loop containing nucleotide triphosphate hydrolases"/>
    <property type="match status" value="1"/>
</dbReference>
<dbReference type="InterPro" id="IPR003439">
    <property type="entry name" value="ABC_transporter-like_ATP-bd"/>
</dbReference>
<name>A0ABT6R223_9BACL</name>
<keyword evidence="5 7" id="KW-1133">Transmembrane helix</keyword>
<dbReference type="PANTHER" id="PTHR24221">
    <property type="entry name" value="ATP-BINDING CASSETTE SUB-FAMILY B"/>
    <property type="match status" value="1"/>
</dbReference>
<keyword evidence="4" id="KW-0067">ATP-binding</keyword>
<feature type="domain" description="ABC transmembrane type-1" evidence="9">
    <location>
        <begin position="19"/>
        <end position="288"/>
    </location>
</feature>
<reference evidence="10 11" key="1">
    <citation type="submission" date="2023-04" db="EMBL/GenBank/DDBJ databases">
        <title>Antarctic isolates genomes.</title>
        <authorList>
            <person name="Dimov S.G."/>
        </authorList>
    </citation>
    <scope>NUCLEOTIDE SEQUENCE [LARGE SCALE GENOMIC DNA]</scope>
    <source>
        <strain evidence="10 11">AL19</strain>
    </source>
</reference>
<protein>
    <submittedName>
        <fullName evidence="10">Thiol reductant ABC exporter subunit CydC</fullName>
    </submittedName>
</protein>
<accession>A0ABT6R223</accession>
<dbReference type="RefSeq" id="WP_014969206.1">
    <property type="nucleotide sequence ID" value="NZ_JASBQV010000009.1"/>
</dbReference>
<dbReference type="Gene3D" id="1.20.1560.10">
    <property type="entry name" value="ABC transporter type 1, transmembrane domain"/>
    <property type="match status" value="1"/>
</dbReference>
<dbReference type="InterPro" id="IPR003593">
    <property type="entry name" value="AAA+_ATPase"/>
</dbReference>
<dbReference type="PROSITE" id="PS50893">
    <property type="entry name" value="ABC_TRANSPORTER_2"/>
    <property type="match status" value="1"/>
</dbReference>
<keyword evidence="3" id="KW-0547">Nucleotide-binding</keyword>
<evidence type="ECO:0000256" key="4">
    <source>
        <dbReference type="ARBA" id="ARBA00022840"/>
    </source>
</evidence>
<evidence type="ECO:0000256" key="1">
    <source>
        <dbReference type="ARBA" id="ARBA00004651"/>
    </source>
</evidence>
<feature type="transmembrane region" description="Helical" evidence="7">
    <location>
        <begin position="244"/>
        <end position="267"/>
    </location>
</feature>
<dbReference type="InterPro" id="IPR036640">
    <property type="entry name" value="ABC1_TM_sf"/>
</dbReference>
<evidence type="ECO:0000313" key="11">
    <source>
        <dbReference type="Proteomes" id="UP001243286"/>
    </source>
</evidence>
<dbReference type="PANTHER" id="PTHR24221:SF653">
    <property type="entry name" value="TRANSPORT ATP-BINDING PROTEIN CYDC"/>
    <property type="match status" value="1"/>
</dbReference>
<dbReference type="PROSITE" id="PS50929">
    <property type="entry name" value="ABC_TM1F"/>
    <property type="match status" value="1"/>
</dbReference>
<dbReference type="CDD" id="cd03228">
    <property type="entry name" value="ABCC_MRP_Like"/>
    <property type="match status" value="1"/>
</dbReference>
<dbReference type="InterPro" id="IPR011527">
    <property type="entry name" value="ABC1_TM_dom"/>
</dbReference>
<dbReference type="EMBL" id="JASBQV010000009">
    <property type="protein sequence ID" value="MDI3234883.1"/>
    <property type="molecule type" value="Genomic_DNA"/>
</dbReference>
<evidence type="ECO:0000313" key="10">
    <source>
        <dbReference type="EMBL" id="MDI3234883.1"/>
    </source>
</evidence>
<dbReference type="SUPFAM" id="SSF52540">
    <property type="entry name" value="P-loop containing nucleoside triphosphate hydrolases"/>
    <property type="match status" value="1"/>
</dbReference>
<dbReference type="InterPro" id="IPR014223">
    <property type="entry name" value="ABC_CydC/D"/>
</dbReference>
<comment type="subcellular location">
    <subcellularLocation>
        <location evidence="1">Cell membrane</location>
        <topology evidence="1">Multi-pass membrane protein</topology>
    </subcellularLocation>
</comment>
<dbReference type="SMART" id="SM00382">
    <property type="entry name" value="AAA"/>
    <property type="match status" value="1"/>
</dbReference>
<dbReference type="PROSITE" id="PS00211">
    <property type="entry name" value="ABC_TRANSPORTER_1"/>
    <property type="match status" value="1"/>
</dbReference>
<dbReference type="InterPro" id="IPR017871">
    <property type="entry name" value="ABC_transporter-like_CS"/>
</dbReference>
<feature type="transmembrane region" description="Helical" evidence="7">
    <location>
        <begin position="273"/>
        <end position="300"/>
    </location>
</feature>
<gene>
    <name evidence="10" type="primary">cydC</name>
    <name evidence="10" type="ORF">QK289_07660</name>
</gene>
<feature type="transmembrane region" description="Helical" evidence="7">
    <location>
        <begin position="160"/>
        <end position="179"/>
    </location>
</feature>
<evidence type="ECO:0000259" key="9">
    <source>
        <dbReference type="PROSITE" id="PS50929"/>
    </source>
</evidence>
<evidence type="ECO:0000256" key="6">
    <source>
        <dbReference type="ARBA" id="ARBA00023136"/>
    </source>
</evidence>
<dbReference type="InterPro" id="IPR039421">
    <property type="entry name" value="Type_1_exporter"/>
</dbReference>
<organism evidence="10 11">
    <name type="scientific">Exiguobacterium antarcticum</name>
    <dbReference type="NCBI Taxonomy" id="132920"/>
    <lineage>
        <taxon>Bacteria</taxon>
        <taxon>Bacillati</taxon>
        <taxon>Bacillota</taxon>
        <taxon>Bacilli</taxon>
        <taxon>Bacillales</taxon>
        <taxon>Bacillales Family XII. Incertae Sedis</taxon>
        <taxon>Exiguobacterium</taxon>
    </lineage>
</organism>